<sequence length="1234" mass="149843">MKIDNVIKFENFKKLQKKMNWSRFNIKKKRFLFENIDKIFFLVNLRNLFMLINSKVFLFKEENFFQFIRYKEYQTLFNYFKFFFIKKKKCLIRLMDSKFLCFKFGLNKKKNNFKKMLKKIFSFFSEVKNTTKKVLIKKKFNLYLFSKEKNKNFFEEKLNLIFPKKEKEKKFQNSPRTKKENSLTGDNFENNIRAELTKITTNSFFKSKLNEFFQLKGYFDLKKHRIKNFVNLWDETVWIGKILKIKKRNDIFDFVEEIYVLILFLQTNSCDFCSNCLKEKNFLRYMFKFKYGENFFWKIFYLNRIWSKFFSKKTKKKKIFQRFSLNSDQGFNICMFAEKTNSNFEFYDLKLCYFPFERFSFISNSKIHLNSDDFLYDEMENYFTKNKLKILTNKSLFSFSKNLIWKKCHKKSHISFDSRFFWSKSFDSRPFSFKKIIQNFFEMNKKKNGNLKIGWLFYHLFFKTFSGYPKIKKNPSPGKRKKNFFSNFQIWNISLTKQSHLEVQNLQKFFNLESFFFKRKFFLLSKKFFKISFGLSFFLAKNFFFLGAYFSLTNFFFLVYRKLVTKEFKEYSKQKIILQFFSLYSTDYLKTNFLKISDSFNFQNVFCVIDCKQNLNQNHSDINQNNFSIGVFTLLKERISFSINSNLKYFSKIILIFCAKFRIKKIFIINDSLEKNKYSKLLKIFLTKKIELFETKMNKNSKNFPQLKFIKKVQIIELKKNSIITILSNSLFFKSISSSQIDCILNAINIYERIGLLGYGLILTGRKNEIKTNSYFENKYLSDKNLKKIFFFCFKKLFFNFFIDERNFSQLKIFQPFLKFVCGFGARNSQFILENLSKHLTEKKNSKENRIIKPIEIGFSNEKNPKKLNSKIFFKNSFEKKPDEFFLQFWLKKIENHKINVSENFVLFNNKKILENFIQSERKIMVKSWKSIILKTHQIGQILNIQPKRNKGYFIGKMSSGFEFFSEKNNLFKKNLKFSRLIRIYFQNFLVKIISIYPKILKVRVSLLPNGTNFFPFLKMEKIKMAKNWNLERKINQSKYFGKKKNLKGLSDLKIFENKKWYFEKKLGDFFIWNIKDFSFLISFILNKETLFCASYFIKCFVDVKTQKFVYGFQGKIFFDIEKMIKKIKKNLQKFLFLALDHKDFFKKSQNELNNFLIDQFFIEKTPKKFLFKFFVSTEKQGYFSLFFGNGLNHFKSKFQLTFYGYKFGQKNFSSINSLKKYLTTEFFKKIDNF</sequence>
<proteinExistence type="predicted"/>
<gene>
    <name evidence="1" type="ORF">HAN_3g432</name>
</gene>
<name>A9BL54_HEMAN</name>
<dbReference type="RefSeq" id="XP_001712562.1">
    <property type="nucleotide sequence ID" value="XM_001712510.1"/>
</dbReference>
<organism evidence="1 2">
    <name type="scientific">Hemiselmis andersenii</name>
    <name type="common">Cryptophyte alga</name>
    <dbReference type="NCBI Taxonomy" id="464988"/>
    <lineage>
        <taxon>Eukaryota</taxon>
        <taxon>Cryptophyceae</taxon>
        <taxon>Cryptomonadales</taxon>
        <taxon>Hemiselmidaceae</taxon>
        <taxon>Hemiselmis</taxon>
    </lineage>
</organism>
<dbReference type="Proteomes" id="UP000243127">
    <property type="component" value="Nucleomorph 3"/>
</dbReference>
<geneLocation type="nucleomorph" evidence="1"/>
<accession>A9BL54</accession>
<dbReference type="EMBL" id="CP000883">
    <property type="protein sequence ID" value="ABW98237.1"/>
    <property type="molecule type" value="Genomic_DNA"/>
</dbReference>
<dbReference type="AlphaFoldDB" id="A9BL54"/>
<keyword evidence="1" id="KW-0542">Nucleomorph</keyword>
<dbReference type="GeneID" id="5739426"/>
<evidence type="ECO:0000313" key="1">
    <source>
        <dbReference type="EMBL" id="ABW98237.1"/>
    </source>
</evidence>
<reference evidence="1 2" key="1">
    <citation type="journal article" date="2007" name="Proc. Natl. Acad. Sci. U.S.A.">
        <title>Nucleomorph genome of Hemiselmis andersenii reveals complete intron loss and compaction as a driver of protein structure and function.</title>
        <authorList>
            <person name="Lane C.E."/>
            <person name="van den Heuvel K."/>
            <person name="Kozera C."/>
            <person name="Curtis B.A."/>
            <person name="Parsons B.J."/>
            <person name="Bowman S."/>
            <person name="Archibald J.M."/>
        </authorList>
    </citation>
    <scope>NUCLEOTIDE SEQUENCE [LARGE SCALE GENOMIC DNA]</scope>
    <source>
        <strain evidence="1 2">CCMP644</strain>
    </source>
</reference>
<evidence type="ECO:0000313" key="2">
    <source>
        <dbReference type="Proteomes" id="UP000243127"/>
    </source>
</evidence>
<protein>
    <submittedName>
        <fullName evidence="1">Uncharacterized protein</fullName>
    </submittedName>
</protein>